<evidence type="ECO:0000313" key="10">
    <source>
        <dbReference type="Proteomes" id="UP000195160"/>
    </source>
</evidence>
<evidence type="ECO:0000256" key="3">
    <source>
        <dbReference type="ARBA" id="ARBA00022679"/>
    </source>
</evidence>
<dbReference type="AlphaFoldDB" id="A0A9X6MSB1"/>
<dbReference type="EMBL" id="MOOV01000282">
    <property type="protein sequence ID" value="OUB84492.1"/>
    <property type="molecule type" value="Genomic_DNA"/>
</dbReference>
<protein>
    <recommendedName>
        <fullName evidence="11">4'-phosphopantetheinyl transferase superfamily protein</fullName>
    </recommendedName>
</protein>
<dbReference type="GO" id="GO:0005829">
    <property type="term" value="C:cytosol"/>
    <property type="evidence" value="ECO:0007669"/>
    <property type="project" value="TreeGrafter"/>
</dbReference>
<evidence type="ECO:0000256" key="4">
    <source>
        <dbReference type="ARBA" id="ARBA00022723"/>
    </source>
</evidence>
<evidence type="ECO:0008006" key="11">
    <source>
        <dbReference type="Google" id="ProtNLM"/>
    </source>
</evidence>
<dbReference type="RefSeq" id="WP_088070983.1">
    <property type="nucleotide sequence ID" value="NZ_MOOV01000282.1"/>
</dbReference>
<evidence type="ECO:0000256" key="1">
    <source>
        <dbReference type="ARBA" id="ARBA00001946"/>
    </source>
</evidence>
<dbReference type="InterPro" id="IPR008278">
    <property type="entry name" value="4-PPantetheinyl_Trfase_dom"/>
</dbReference>
<comment type="similarity">
    <text evidence="2">Belongs to the P-Pant transferase superfamily. Gsp/Sfp/HetI/AcpT family.</text>
</comment>
<dbReference type="InterPro" id="IPR055066">
    <property type="entry name" value="AASDHPPT_N"/>
</dbReference>
<dbReference type="GO" id="GO:0019878">
    <property type="term" value="P:lysine biosynthetic process via aminoadipic acid"/>
    <property type="evidence" value="ECO:0007669"/>
    <property type="project" value="TreeGrafter"/>
</dbReference>
<organism evidence="9 10">
    <name type="scientific">Bacillus thuringiensis subsp. medellin</name>
    <dbReference type="NCBI Taxonomy" id="79672"/>
    <lineage>
        <taxon>Bacteria</taxon>
        <taxon>Bacillati</taxon>
        <taxon>Bacillota</taxon>
        <taxon>Bacilli</taxon>
        <taxon>Bacillales</taxon>
        <taxon>Bacillaceae</taxon>
        <taxon>Bacillus</taxon>
        <taxon>Bacillus cereus group</taxon>
    </lineage>
</organism>
<feature type="domain" description="4'-phosphopantetheinyl transferase" evidence="7">
    <location>
        <begin position="106"/>
        <end position="186"/>
    </location>
</feature>
<dbReference type="InterPro" id="IPR004568">
    <property type="entry name" value="Ppantetheine-prot_Trfase_dom"/>
</dbReference>
<comment type="caution">
    <text evidence="9">The sequence shown here is derived from an EMBL/GenBank/DDBJ whole genome shotgun (WGS) entry which is preliminary data.</text>
</comment>
<accession>A0A9X6MSB1</accession>
<dbReference type="GO" id="GO:0006633">
    <property type="term" value="P:fatty acid biosynthetic process"/>
    <property type="evidence" value="ECO:0007669"/>
    <property type="project" value="InterPro"/>
</dbReference>
<evidence type="ECO:0000259" key="7">
    <source>
        <dbReference type="Pfam" id="PF01648"/>
    </source>
</evidence>
<feature type="domain" description="4'-phosphopantetheinyl transferase N-terminal" evidence="8">
    <location>
        <begin position="14"/>
        <end position="98"/>
    </location>
</feature>
<dbReference type="Gene3D" id="3.90.470.20">
    <property type="entry name" value="4'-phosphopantetheinyl transferase domain"/>
    <property type="match status" value="2"/>
</dbReference>
<dbReference type="InterPro" id="IPR050559">
    <property type="entry name" value="P-Pant_transferase_sf"/>
</dbReference>
<evidence type="ECO:0000256" key="6">
    <source>
        <dbReference type="ARBA" id="ARBA00023194"/>
    </source>
</evidence>
<keyword evidence="3" id="KW-0808">Transferase</keyword>
<dbReference type="NCBIfam" id="TIGR00556">
    <property type="entry name" value="pantethn_trn"/>
    <property type="match status" value="1"/>
</dbReference>
<evidence type="ECO:0000313" key="9">
    <source>
        <dbReference type="EMBL" id="OUB84492.1"/>
    </source>
</evidence>
<dbReference type="GO" id="GO:0000287">
    <property type="term" value="F:magnesium ion binding"/>
    <property type="evidence" value="ECO:0007669"/>
    <property type="project" value="InterPro"/>
</dbReference>
<dbReference type="GO" id="GO:0017000">
    <property type="term" value="P:antibiotic biosynthetic process"/>
    <property type="evidence" value="ECO:0007669"/>
    <property type="project" value="UniProtKB-KW"/>
</dbReference>
<evidence type="ECO:0000256" key="5">
    <source>
        <dbReference type="ARBA" id="ARBA00022842"/>
    </source>
</evidence>
<dbReference type="PANTHER" id="PTHR12215:SF10">
    <property type="entry name" value="L-AMINOADIPATE-SEMIALDEHYDE DEHYDROGENASE-PHOSPHOPANTETHEINYL TRANSFERASE"/>
    <property type="match status" value="1"/>
</dbReference>
<dbReference type="Pfam" id="PF01648">
    <property type="entry name" value="ACPS"/>
    <property type="match status" value="1"/>
</dbReference>
<proteinExistence type="inferred from homology"/>
<dbReference type="InterPro" id="IPR037143">
    <property type="entry name" value="4-PPantetheinyl_Trfase_dom_sf"/>
</dbReference>
<evidence type="ECO:0000256" key="2">
    <source>
        <dbReference type="ARBA" id="ARBA00010990"/>
    </source>
</evidence>
<dbReference type="GO" id="GO:0008897">
    <property type="term" value="F:holo-[acyl-carrier-protein] synthase activity"/>
    <property type="evidence" value="ECO:0007669"/>
    <property type="project" value="InterPro"/>
</dbReference>
<keyword evidence="5" id="KW-0460">Magnesium</keyword>
<keyword evidence="4" id="KW-0479">Metal-binding</keyword>
<keyword evidence="6" id="KW-0045">Antibiotic biosynthesis</keyword>
<dbReference type="SUPFAM" id="SSF56214">
    <property type="entry name" value="4'-phosphopantetheinyl transferase"/>
    <property type="match status" value="2"/>
</dbReference>
<dbReference type="PANTHER" id="PTHR12215">
    <property type="entry name" value="PHOSPHOPANTETHEINE TRANSFERASE"/>
    <property type="match status" value="1"/>
</dbReference>
<comment type="cofactor">
    <cofactor evidence="1">
        <name>Mg(2+)</name>
        <dbReference type="ChEBI" id="CHEBI:18420"/>
    </cofactor>
</comment>
<sequence>MLEVYALQVPDKLSHQTFLMLLNCVSNEKRERIKRFKRKEDTYRTLMADILIRSIILTKYGVSNQEITFIYNSYGKPFLSWDSSFSFNVSHSGKWVVAIVGQRQLVGIDIEEIQPIGMEIARRFFAPEEYEDLKVKKEKGRLLYFYDLWTLKESYIKAIGCGLSIPLDSFVIQRRGLLGQFAIRQNHSQKSFFFRQYDIDAVYKLSTCATIDTFPESVSVCDISKLCNQLL</sequence>
<gene>
    <name evidence="9" type="ORF">BK784_35515</name>
</gene>
<dbReference type="Pfam" id="PF22624">
    <property type="entry name" value="AASDHPPT_N"/>
    <property type="match status" value="1"/>
</dbReference>
<evidence type="ECO:0000259" key="8">
    <source>
        <dbReference type="Pfam" id="PF22624"/>
    </source>
</evidence>
<dbReference type="Proteomes" id="UP000195160">
    <property type="component" value="Unassembled WGS sequence"/>
</dbReference>
<name>A0A9X6MSB1_BACTV</name>
<reference evidence="9 10" key="1">
    <citation type="submission" date="2016-10" db="EMBL/GenBank/DDBJ databases">
        <title>Comparative genomics of Bacillus thuringiensis reveals a path to pathogens against multiple invertebrate hosts.</title>
        <authorList>
            <person name="Zheng J."/>
            <person name="Gao Q."/>
            <person name="Liu H."/>
            <person name="Peng D."/>
            <person name="Ruan L."/>
            <person name="Sun M."/>
        </authorList>
    </citation>
    <scope>NUCLEOTIDE SEQUENCE [LARGE SCALE GENOMIC DNA]</scope>
    <source>
        <strain evidence="9">T30001</strain>
    </source>
</reference>